<evidence type="ECO:0000313" key="3">
    <source>
        <dbReference type="Proteomes" id="UP000237105"/>
    </source>
</evidence>
<feature type="region of interest" description="Disordered" evidence="1">
    <location>
        <begin position="43"/>
        <end position="98"/>
    </location>
</feature>
<feature type="compositionally biased region" description="Polar residues" evidence="1">
    <location>
        <begin position="43"/>
        <end position="62"/>
    </location>
</feature>
<proteinExistence type="predicted"/>
<dbReference type="OrthoDB" id="10527703at2759"/>
<protein>
    <submittedName>
        <fullName evidence="2">Uncharacterized protein</fullName>
    </submittedName>
</protein>
<name>A0A2P5BJQ7_PARAD</name>
<keyword evidence="3" id="KW-1185">Reference proteome</keyword>
<evidence type="ECO:0000256" key="1">
    <source>
        <dbReference type="SAM" id="MobiDB-lite"/>
    </source>
</evidence>
<dbReference type="AlphaFoldDB" id="A0A2P5BJQ7"/>
<dbReference type="Proteomes" id="UP000237105">
    <property type="component" value="Unassembled WGS sequence"/>
</dbReference>
<accession>A0A2P5BJQ7</accession>
<organism evidence="2 3">
    <name type="scientific">Parasponia andersonii</name>
    <name type="common">Sponia andersonii</name>
    <dbReference type="NCBI Taxonomy" id="3476"/>
    <lineage>
        <taxon>Eukaryota</taxon>
        <taxon>Viridiplantae</taxon>
        <taxon>Streptophyta</taxon>
        <taxon>Embryophyta</taxon>
        <taxon>Tracheophyta</taxon>
        <taxon>Spermatophyta</taxon>
        <taxon>Magnoliopsida</taxon>
        <taxon>eudicotyledons</taxon>
        <taxon>Gunneridae</taxon>
        <taxon>Pentapetalae</taxon>
        <taxon>rosids</taxon>
        <taxon>fabids</taxon>
        <taxon>Rosales</taxon>
        <taxon>Cannabaceae</taxon>
        <taxon>Parasponia</taxon>
    </lineage>
</organism>
<reference evidence="3" key="1">
    <citation type="submission" date="2016-06" db="EMBL/GenBank/DDBJ databases">
        <title>Parallel loss of symbiosis genes in relatives of nitrogen-fixing non-legume Parasponia.</title>
        <authorList>
            <person name="Van Velzen R."/>
            <person name="Holmer R."/>
            <person name="Bu F."/>
            <person name="Rutten L."/>
            <person name="Van Zeijl A."/>
            <person name="Liu W."/>
            <person name="Santuari L."/>
            <person name="Cao Q."/>
            <person name="Sharma T."/>
            <person name="Shen D."/>
            <person name="Roswanjaya Y."/>
            <person name="Wardhani T."/>
            <person name="Kalhor M.S."/>
            <person name="Jansen J."/>
            <person name="Van den Hoogen J."/>
            <person name="Gungor B."/>
            <person name="Hartog M."/>
            <person name="Hontelez J."/>
            <person name="Verver J."/>
            <person name="Yang W.-C."/>
            <person name="Schijlen E."/>
            <person name="Repin R."/>
            <person name="Schilthuizen M."/>
            <person name="Schranz E."/>
            <person name="Heidstra R."/>
            <person name="Miyata K."/>
            <person name="Fedorova E."/>
            <person name="Kohlen W."/>
            <person name="Bisseling T."/>
            <person name="Smit S."/>
            <person name="Geurts R."/>
        </authorList>
    </citation>
    <scope>NUCLEOTIDE SEQUENCE [LARGE SCALE GENOMIC DNA]</scope>
    <source>
        <strain evidence="3">cv. WU1-14</strain>
    </source>
</reference>
<evidence type="ECO:0000313" key="2">
    <source>
        <dbReference type="EMBL" id="PON49011.1"/>
    </source>
</evidence>
<sequence length="129" mass="15340">MEQCHIKAKTVRRIIAVAVGPTCMPVFPWEKCRHVPLAQHRQTARYTQANRKTSYQHLISQVSRKKKTKEKNQEKKKKKKKKRHQTKQKKNSFHSFSHNSRFHSCIPHTSSICKLYVLLKCKRTPRNIH</sequence>
<feature type="compositionally biased region" description="Basic residues" evidence="1">
    <location>
        <begin position="63"/>
        <end position="92"/>
    </location>
</feature>
<gene>
    <name evidence="2" type="ORF">PanWU01x14_232770</name>
</gene>
<comment type="caution">
    <text evidence="2">The sequence shown here is derived from an EMBL/GenBank/DDBJ whole genome shotgun (WGS) entry which is preliminary data.</text>
</comment>
<dbReference type="EMBL" id="JXTB01000268">
    <property type="protein sequence ID" value="PON49011.1"/>
    <property type="molecule type" value="Genomic_DNA"/>
</dbReference>